<dbReference type="EMBL" id="CM042886">
    <property type="protein sequence ID" value="KAI4341512.1"/>
    <property type="molecule type" value="Genomic_DNA"/>
</dbReference>
<proteinExistence type="predicted"/>
<name>A0ACB9NYY0_9MYRT</name>
<sequence>MLLAEKLQNFTSNYHSWLIFQILLHPTIGFDTEFGHQWVLSLMSIKQLKNGVLAVQMIRNNIMASTLLAMTSITLSSLIGVFVSSTSDPRKSAARLVYGNKSSYCGP</sequence>
<keyword evidence="2" id="KW-1185">Reference proteome</keyword>
<comment type="caution">
    <text evidence="1">The sequence shown here is derived from an EMBL/GenBank/DDBJ whole genome shotgun (WGS) entry which is preliminary data.</text>
</comment>
<evidence type="ECO:0000313" key="2">
    <source>
        <dbReference type="Proteomes" id="UP001057402"/>
    </source>
</evidence>
<protein>
    <submittedName>
        <fullName evidence="1">Uncharacterized protein</fullName>
    </submittedName>
</protein>
<organism evidence="1 2">
    <name type="scientific">Melastoma candidum</name>
    <dbReference type="NCBI Taxonomy" id="119954"/>
    <lineage>
        <taxon>Eukaryota</taxon>
        <taxon>Viridiplantae</taxon>
        <taxon>Streptophyta</taxon>
        <taxon>Embryophyta</taxon>
        <taxon>Tracheophyta</taxon>
        <taxon>Spermatophyta</taxon>
        <taxon>Magnoliopsida</taxon>
        <taxon>eudicotyledons</taxon>
        <taxon>Gunneridae</taxon>
        <taxon>Pentapetalae</taxon>
        <taxon>rosids</taxon>
        <taxon>malvids</taxon>
        <taxon>Myrtales</taxon>
        <taxon>Melastomataceae</taxon>
        <taxon>Melastomatoideae</taxon>
        <taxon>Melastomateae</taxon>
        <taxon>Melastoma</taxon>
    </lineage>
</organism>
<accession>A0ACB9NYY0</accession>
<reference evidence="2" key="1">
    <citation type="journal article" date="2023" name="Front. Plant Sci.">
        <title>Chromosomal-level genome assembly of Melastoma candidum provides insights into trichome evolution.</title>
        <authorList>
            <person name="Zhong Y."/>
            <person name="Wu W."/>
            <person name="Sun C."/>
            <person name="Zou P."/>
            <person name="Liu Y."/>
            <person name="Dai S."/>
            <person name="Zhou R."/>
        </authorList>
    </citation>
    <scope>NUCLEOTIDE SEQUENCE [LARGE SCALE GENOMIC DNA]</scope>
</reference>
<gene>
    <name evidence="1" type="ORF">MLD38_026226</name>
</gene>
<evidence type="ECO:0000313" key="1">
    <source>
        <dbReference type="EMBL" id="KAI4341512.1"/>
    </source>
</evidence>
<dbReference type="Proteomes" id="UP001057402">
    <property type="component" value="Chromosome 7"/>
</dbReference>